<dbReference type="InterPro" id="IPR021130">
    <property type="entry name" value="PRib-ATP_PPHydrolase-like"/>
</dbReference>
<organism evidence="1 2">
    <name type="scientific">Clostridioides difficile</name>
    <name type="common">Peptoclostridium difficile</name>
    <dbReference type="NCBI Taxonomy" id="1496"/>
    <lineage>
        <taxon>Bacteria</taxon>
        <taxon>Bacillati</taxon>
        <taxon>Bacillota</taxon>
        <taxon>Clostridia</taxon>
        <taxon>Peptostreptococcales</taxon>
        <taxon>Peptostreptococcaceae</taxon>
        <taxon>Clostridioides</taxon>
    </lineage>
</organism>
<dbReference type="RefSeq" id="WP_011861015.1">
    <property type="nucleotide sequence ID" value="NZ_BISR01000101.1"/>
</dbReference>
<accession>A0A9P4DB51</accession>
<name>A0A9P4DB51_CLODI</name>
<proteinExistence type="predicted"/>
<dbReference type="AlphaFoldDB" id="A0A9P4DB51"/>
<reference evidence="1" key="2">
    <citation type="submission" date="2021-06" db="EMBL/GenBank/DDBJ databases">
        <authorList>
            <consortium name="NCBI Pathogen Detection Project"/>
        </authorList>
    </citation>
    <scope>NUCLEOTIDE SEQUENCE</scope>
    <source>
        <strain evidence="1">Clostridioides</strain>
    </source>
</reference>
<dbReference type="Pfam" id="PF01503">
    <property type="entry name" value="PRA-PH"/>
    <property type="match status" value="1"/>
</dbReference>
<evidence type="ECO:0000313" key="2">
    <source>
        <dbReference type="Proteomes" id="UP000879542"/>
    </source>
</evidence>
<reference evidence="1" key="1">
    <citation type="journal article" date="2018" name="Genome Biol.">
        <title>SKESA: strategic k-mer extension for scrupulous assemblies.</title>
        <authorList>
            <person name="Souvorov A."/>
            <person name="Agarwala R."/>
            <person name="Lipman D.J."/>
        </authorList>
    </citation>
    <scope>NUCLEOTIDE SEQUENCE</scope>
    <source>
        <strain evidence="1">Clostridioides</strain>
    </source>
</reference>
<dbReference type="Proteomes" id="UP000879542">
    <property type="component" value="Unassembled WGS sequence"/>
</dbReference>
<dbReference type="SUPFAM" id="SSF101386">
    <property type="entry name" value="all-alpha NTP pyrophosphatases"/>
    <property type="match status" value="1"/>
</dbReference>
<sequence>MNFKLISDIPDWTIEEQLAKIDEEVTELKEAILEGDKEHIMEEILDVCQSALTATQVLKIDDKLYEGINKHNRKLGYRGLSLHNIKLPYRIGGRIYIITEENIFYEAILLGVEIDKHDLSLKNYIVLAQTYDREFVGCFKEIYTSEELEAVYEGR</sequence>
<evidence type="ECO:0000313" key="1">
    <source>
        <dbReference type="EMBL" id="HBH2622185.1"/>
    </source>
</evidence>
<dbReference type="KEGG" id="pdf:CD630DERM_09320"/>
<protein>
    <submittedName>
        <fullName evidence="1">Uncharacterized protein</fullName>
    </submittedName>
</protein>
<dbReference type="EMBL" id="DAEQIJ010000041">
    <property type="protein sequence ID" value="HBH2622185.1"/>
    <property type="molecule type" value="Genomic_DNA"/>
</dbReference>
<gene>
    <name evidence="1" type="ORF">KRQ00_004016</name>
</gene>
<comment type="caution">
    <text evidence="1">The sequence shown here is derived from an EMBL/GenBank/DDBJ whole genome shotgun (WGS) entry which is preliminary data.</text>
</comment>
<dbReference type="Gene3D" id="1.10.287.1080">
    <property type="entry name" value="MazG-like"/>
    <property type="match status" value="1"/>
</dbReference>